<proteinExistence type="predicted"/>
<gene>
    <name evidence="2" type="ORF">PG993_013344</name>
</gene>
<dbReference type="Gene3D" id="2.30.60.10">
    <property type="entry name" value="Cyanovirin-N"/>
    <property type="match status" value="1"/>
</dbReference>
<keyword evidence="3" id="KW-1185">Reference proteome</keyword>
<sequence length="167" mass="18214">MAKLSLLGIFLCALMAMLASANEEIWSTSCYEGAAVVEHKLTAYCKTAIPMGPPWVCSQMNLNLCYAFSADRGIYGQEDGYYGDVCSACRLQLDGHTMECYCRIGEGPGVEKYTVDTDFDITVNANGKLRCFQHTAANCPDYEDAAFSNVTNDSHIRDTGMSLPLAS</sequence>
<evidence type="ECO:0000256" key="1">
    <source>
        <dbReference type="SAM" id="SignalP"/>
    </source>
</evidence>
<name>A0ABR1RXC9_9PEZI</name>
<accession>A0ABR1RXC9</accession>
<keyword evidence="1" id="KW-0732">Signal</keyword>
<feature type="chain" id="PRO_5047482450" description="Cyanovirin-N domain-containing protein" evidence="1">
    <location>
        <begin position="22"/>
        <end position="167"/>
    </location>
</feature>
<evidence type="ECO:0000313" key="2">
    <source>
        <dbReference type="EMBL" id="KAK8022577.1"/>
    </source>
</evidence>
<comment type="caution">
    <text evidence="2">The sequence shown here is derived from an EMBL/GenBank/DDBJ whole genome shotgun (WGS) entry which is preliminary data.</text>
</comment>
<dbReference type="Proteomes" id="UP001444661">
    <property type="component" value="Unassembled WGS sequence"/>
</dbReference>
<dbReference type="SUPFAM" id="SSF51322">
    <property type="entry name" value="Cyanovirin-N"/>
    <property type="match status" value="1"/>
</dbReference>
<evidence type="ECO:0000313" key="3">
    <source>
        <dbReference type="Proteomes" id="UP001444661"/>
    </source>
</evidence>
<reference evidence="2 3" key="1">
    <citation type="submission" date="2023-01" db="EMBL/GenBank/DDBJ databases">
        <title>Analysis of 21 Apiospora genomes using comparative genomics revels a genus with tremendous synthesis potential of carbohydrate active enzymes and secondary metabolites.</title>
        <authorList>
            <person name="Sorensen T."/>
        </authorList>
    </citation>
    <scope>NUCLEOTIDE SEQUENCE [LARGE SCALE GENOMIC DNA]</scope>
    <source>
        <strain evidence="2 3">CBS 33761</strain>
    </source>
</reference>
<organism evidence="2 3">
    <name type="scientific">Apiospora rasikravindrae</name>
    <dbReference type="NCBI Taxonomy" id="990691"/>
    <lineage>
        <taxon>Eukaryota</taxon>
        <taxon>Fungi</taxon>
        <taxon>Dikarya</taxon>
        <taxon>Ascomycota</taxon>
        <taxon>Pezizomycotina</taxon>
        <taxon>Sordariomycetes</taxon>
        <taxon>Xylariomycetidae</taxon>
        <taxon>Amphisphaeriales</taxon>
        <taxon>Apiosporaceae</taxon>
        <taxon>Apiospora</taxon>
    </lineage>
</organism>
<protein>
    <recommendedName>
        <fullName evidence="4">Cyanovirin-N domain-containing protein</fullName>
    </recommendedName>
</protein>
<evidence type="ECO:0008006" key="4">
    <source>
        <dbReference type="Google" id="ProtNLM"/>
    </source>
</evidence>
<feature type="signal peptide" evidence="1">
    <location>
        <begin position="1"/>
        <end position="21"/>
    </location>
</feature>
<dbReference type="EMBL" id="JAQQWK010000012">
    <property type="protein sequence ID" value="KAK8022577.1"/>
    <property type="molecule type" value="Genomic_DNA"/>
</dbReference>
<dbReference type="InterPro" id="IPR036673">
    <property type="entry name" value="Cyanovirin-N_sf"/>
</dbReference>